<dbReference type="AlphaFoldDB" id="I3YSA6"/>
<evidence type="ECO:0008006" key="4">
    <source>
        <dbReference type="Google" id="ProtNLM"/>
    </source>
</evidence>
<feature type="chain" id="PRO_5003682785" description="Outer membrane protein beta-barrel domain-containing protein" evidence="1">
    <location>
        <begin position="24"/>
        <end position="308"/>
    </location>
</feature>
<dbReference type="KEGG" id="asl:Aeqsu_0360"/>
<dbReference type="STRING" id="746697.Aeqsu_0360"/>
<keyword evidence="1" id="KW-0732">Signal</keyword>
<dbReference type="EMBL" id="CP003280">
    <property type="protein sequence ID" value="AFL79874.1"/>
    <property type="molecule type" value="Genomic_DNA"/>
</dbReference>
<evidence type="ECO:0000313" key="3">
    <source>
        <dbReference type="Proteomes" id="UP000006049"/>
    </source>
</evidence>
<evidence type="ECO:0000313" key="2">
    <source>
        <dbReference type="EMBL" id="AFL79874.1"/>
    </source>
</evidence>
<dbReference type="HOGENOM" id="CLU_939922_0_0_10"/>
<dbReference type="eggNOG" id="ENOG502ZAC6">
    <property type="taxonomic scope" value="Bacteria"/>
</dbReference>
<dbReference type="PATRIC" id="fig|746697.3.peg.358"/>
<keyword evidence="3" id="KW-1185">Reference proteome</keyword>
<accession>I3YSA6</accession>
<dbReference type="Proteomes" id="UP000006049">
    <property type="component" value="Chromosome"/>
</dbReference>
<organism evidence="2 3">
    <name type="scientific">Aequorivita sublithincola (strain DSM 14238 / LMG 21431 / ACAM 643 / 9-3)</name>
    <dbReference type="NCBI Taxonomy" id="746697"/>
    <lineage>
        <taxon>Bacteria</taxon>
        <taxon>Pseudomonadati</taxon>
        <taxon>Bacteroidota</taxon>
        <taxon>Flavobacteriia</taxon>
        <taxon>Flavobacteriales</taxon>
        <taxon>Flavobacteriaceae</taxon>
        <taxon>Aequorivita</taxon>
    </lineage>
</organism>
<sequence length="308" mass="35376">MKNMKRSVFLTSLLLLFALGMSAQTTDLARIEYLNLPFSKSDNSINRYRALVQAPIPINKEKKNFFVVGFEYRYVDISIKDDLDVISFGNNLVTSTQQMDAYVGYTWMQTEDWRFGGKAGIKIQSDFDGSLETDDYIYEVGAYAIKDKKKDPEEGKKPYRLIVGLTYSTTPGRNYPLPLINYYKEFHPNWTYTLGVPKTNIRHYLNDGHKDAIQAFATLDNIYANLHQNFVPLIDQGEDGTVAESIQMTLGLVGLGYEHFFTKHLLFYGYAAHSVYTDFRLEDGDGNKVYKINTENSPYFRAGLKFKY</sequence>
<name>I3YSA6_AEQSU</name>
<gene>
    <name evidence="2" type="ordered locus">Aeqsu_0360</name>
</gene>
<evidence type="ECO:0000256" key="1">
    <source>
        <dbReference type="SAM" id="SignalP"/>
    </source>
</evidence>
<reference evidence="2 3" key="1">
    <citation type="submission" date="2012-06" db="EMBL/GenBank/DDBJ databases">
        <title>The complete genome of Aequorivita sublithincola DSM 14238.</title>
        <authorList>
            <consortium name="US DOE Joint Genome Institute (JGI-PGF)"/>
            <person name="Lucas S."/>
            <person name="Copeland A."/>
            <person name="Lapidus A."/>
            <person name="Goodwin L."/>
            <person name="Pitluck S."/>
            <person name="Peters L."/>
            <person name="Munk A.C.C."/>
            <person name="Kyrpides N."/>
            <person name="Mavromatis K."/>
            <person name="Pagani I."/>
            <person name="Ivanova N."/>
            <person name="Ovchinnikova G."/>
            <person name="Zeytun A."/>
            <person name="Detter J.C."/>
            <person name="Han C."/>
            <person name="Land M."/>
            <person name="Hauser L."/>
            <person name="Markowitz V."/>
            <person name="Cheng J.-F."/>
            <person name="Hugenholtz P."/>
            <person name="Woyke T."/>
            <person name="Wu D."/>
            <person name="Tindall B."/>
            <person name="Faehnrich R."/>
            <person name="Brambilla E."/>
            <person name="Klenk H.-P."/>
            <person name="Eisen J.A."/>
        </authorList>
    </citation>
    <scope>NUCLEOTIDE SEQUENCE [LARGE SCALE GENOMIC DNA]</scope>
    <source>
        <strain evidence="3">DSM 14238 / LMG 21431 / ACAM 643 / 9-3</strain>
    </source>
</reference>
<proteinExistence type="predicted"/>
<feature type="signal peptide" evidence="1">
    <location>
        <begin position="1"/>
        <end position="23"/>
    </location>
</feature>
<protein>
    <recommendedName>
        <fullName evidence="4">Outer membrane protein beta-barrel domain-containing protein</fullName>
    </recommendedName>
</protein>